<reference evidence="10 11" key="1">
    <citation type="journal article" date="2019" name="Mol. Ecol. Resour.">
        <title>Chromosome-level genome assembly of Triplophysa tibetana, a fish adapted to the harsh high-altitude environment of the Tibetan Plateau.</title>
        <authorList>
            <person name="Yang X."/>
            <person name="Liu H."/>
            <person name="Ma Z."/>
            <person name="Zou Y."/>
            <person name="Zou M."/>
            <person name="Mao Y."/>
            <person name="Li X."/>
            <person name="Wang H."/>
            <person name="Chen T."/>
            <person name="Wang W."/>
            <person name="Yang R."/>
        </authorList>
    </citation>
    <scope>NUCLEOTIDE SEQUENCE [LARGE SCALE GENOMIC DNA]</scope>
    <source>
        <strain evidence="10">TTIB1903HZAU</strain>
        <tissue evidence="10">Muscle</tissue>
    </source>
</reference>
<comment type="subcellular location">
    <subcellularLocation>
        <location evidence="1">Cell membrane</location>
        <topology evidence="1">Single-pass type I membrane protein</topology>
    </subcellularLocation>
</comment>
<dbReference type="InterPro" id="IPR011029">
    <property type="entry name" value="DEATH-like_dom_sf"/>
</dbReference>
<comment type="caution">
    <text evidence="10">The sequence shown here is derived from an EMBL/GenBank/DDBJ whole genome shotgun (WGS) entry which is preliminary data.</text>
</comment>
<gene>
    <name evidence="10" type="ORF">E1301_Tti001385</name>
</gene>
<dbReference type="Pfam" id="PF00531">
    <property type="entry name" value="Death"/>
    <property type="match status" value="1"/>
</dbReference>
<evidence type="ECO:0000259" key="8">
    <source>
        <dbReference type="PROSITE" id="PS50017"/>
    </source>
</evidence>
<dbReference type="AlphaFoldDB" id="A0A5A9PA34"/>
<comment type="similarity">
    <text evidence="2">Belongs to the unc-5 family.</text>
</comment>
<dbReference type="Pfam" id="PF00791">
    <property type="entry name" value="ZU5"/>
    <property type="match status" value="1"/>
</dbReference>
<dbReference type="InterPro" id="IPR033772">
    <property type="entry name" value="UPA"/>
</dbReference>
<keyword evidence="10" id="KW-0675">Receptor</keyword>
<dbReference type="PROSITE" id="PS51145">
    <property type="entry name" value="ZU5"/>
    <property type="match status" value="1"/>
</dbReference>
<dbReference type="InterPro" id="IPR037936">
    <property type="entry name" value="UNC5A-D"/>
</dbReference>
<dbReference type="Gene3D" id="2.60.220.30">
    <property type="match status" value="1"/>
</dbReference>
<dbReference type="PANTHER" id="PTHR12582:SF6">
    <property type="entry name" value="NETRIN RECEPTOR UNC5B"/>
    <property type="match status" value="1"/>
</dbReference>
<keyword evidence="7" id="KW-0472">Membrane</keyword>
<sequence>MYLIINKWEKTTLPSDGSQTVLSPVVSCGPSGMLLSKPVVLTLPHCAQLETPDWTLTLKMQNHQGAWEEMLTVGEESLSSTCYLQVEEESCHILMEQLGTYGLEVLEVERSLGGVLLEDPKPLLFKDSYHNLRLSIHDIPHSHWRSKLLAKYQEIPFYHIWSGSQRPLHCTFSLERGSLVVSQLTCKICVRQVEGEGQIFQLNTDIQETLPPHSPLPAGGSCLPSSQVGPYAFRLPVSIRQKICASLDAPSARGCDWRMLARSLSFDRYLNYFATKPSPTGVLLDLWEACHQGDADLVSLATALEEMGKSEVLVVMTTDGDC</sequence>
<dbReference type="FunFam" id="1.10.533.10:FF:000001">
    <property type="entry name" value="Unc-5 netrin receptor B"/>
    <property type="match status" value="1"/>
</dbReference>
<evidence type="ECO:0000256" key="4">
    <source>
        <dbReference type="ARBA" id="ARBA00022692"/>
    </source>
</evidence>
<dbReference type="GO" id="GO:0005042">
    <property type="term" value="F:netrin receptor activity"/>
    <property type="evidence" value="ECO:0007669"/>
    <property type="project" value="InterPro"/>
</dbReference>
<proteinExistence type="inferred from homology"/>
<dbReference type="GO" id="GO:0005886">
    <property type="term" value="C:plasma membrane"/>
    <property type="evidence" value="ECO:0007669"/>
    <property type="project" value="UniProtKB-SubCell"/>
</dbReference>
<evidence type="ECO:0000256" key="3">
    <source>
        <dbReference type="ARBA" id="ARBA00022475"/>
    </source>
</evidence>
<dbReference type="InterPro" id="IPR000488">
    <property type="entry name" value="Death_dom"/>
</dbReference>
<keyword evidence="6" id="KW-1133">Transmembrane helix</keyword>
<evidence type="ECO:0000313" key="11">
    <source>
        <dbReference type="Proteomes" id="UP000324632"/>
    </source>
</evidence>
<dbReference type="PROSITE" id="PS50017">
    <property type="entry name" value="DEATH_DOMAIN"/>
    <property type="match status" value="1"/>
</dbReference>
<protein>
    <submittedName>
        <fullName evidence="10">Netrin receptor UNC5B-b</fullName>
    </submittedName>
</protein>
<keyword evidence="11" id="KW-1185">Reference proteome</keyword>
<feature type="domain" description="ZU5" evidence="9">
    <location>
        <begin position="1"/>
        <end position="98"/>
    </location>
</feature>
<evidence type="ECO:0000259" key="9">
    <source>
        <dbReference type="PROSITE" id="PS51145"/>
    </source>
</evidence>
<dbReference type="EMBL" id="SOYY01000008">
    <property type="protein sequence ID" value="KAA0718021.1"/>
    <property type="molecule type" value="Genomic_DNA"/>
</dbReference>
<evidence type="ECO:0000256" key="7">
    <source>
        <dbReference type="ARBA" id="ARBA00023136"/>
    </source>
</evidence>
<evidence type="ECO:0000256" key="5">
    <source>
        <dbReference type="ARBA" id="ARBA00022737"/>
    </source>
</evidence>
<name>A0A5A9PA34_9TELE</name>
<keyword evidence="3" id="KW-1003">Cell membrane</keyword>
<keyword evidence="4" id="KW-0812">Transmembrane</keyword>
<evidence type="ECO:0000313" key="10">
    <source>
        <dbReference type="EMBL" id="KAA0718021.1"/>
    </source>
</evidence>
<dbReference type="InterPro" id="IPR042156">
    <property type="entry name" value="Death_UNC5B"/>
</dbReference>
<dbReference type="GO" id="GO:0033564">
    <property type="term" value="P:anterior/posterior axon guidance"/>
    <property type="evidence" value="ECO:0007669"/>
    <property type="project" value="TreeGrafter"/>
</dbReference>
<dbReference type="PANTHER" id="PTHR12582">
    <property type="entry name" value="NETRIN RECEPTOR UNC5"/>
    <property type="match status" value="1"/>
</dbReference>
<organism evidence="10 11">
    <name type="scientific">Triplophysa tibetana</name>
    <dbReference type="NCBI Taxonomy" id="1572043"/>
    <lineage>
        <taxon>Eukaryota</taxon>
        <taxon>Metazoa</taxon>
        <taxon>Chordata</taxon>
        <taxon>Craniata</taxon>
        <taxon>Vertebrata</taxon>
        <taxon>Euteleostomi</taxon>
        <taxon>Actinopterygii</taxon>
        <taxon>Neopterygii</taxon>
        <taxon>Teleostei</taxon>
        <taxon>Ostariophysi</taxon>
        <taxon>Cypriniformes</taxon>
        <taxon>Nemacheilidae</taxon>
        <taxon>Triplophysa</taxon>
    </lineage>
</organism>
<dbReference type="Pfam" id="PF17217">
    <property type="entry name" value="UPA"/>
    <property type="match status" value="1"/>
</dbReference>
<dbReference type="SUPFAM" id="SSF47986">
    <property type="entry name" value="DEATH domain"/>
    <property type="match status" value="1"/>
</dbReference>
<evidence type="ECO:0000256" key="6">
    <source>
        <dbReference type="ARBA" id="ARBA00022989"/>
    </source>
</evidence>
<dbReference type="Gene3D" id="1.10.533.10">
    <property type="entry name" value="Death Domain, Fas"/>
    <property type="match status" value="1"/>
</dbReference>
<evidence type="ECO:0000256" key="2">
    <source>
        <dbReference type="ARBA" id="ARBA00009844"/>
    </source>
</evidence>
<dbReference type="SMART" id="SM00218">
    <property type="entry name" value="ZU5"/>
    <property type="match status" value="1"/>
</dbReference>
<dbReference type="SMART" id="SM00005">
    <property type="entry name" value="DEATH"/>
    <property type="match status" value="1"/>
</dbReference>
<dbReference type="CDD" id="cd08802">
    <property type="entry name" value="Death_UNC5B"/>
    <property type="match status" value="1"/>
</dbReference>
<keyword evidence="5" id="KW-0677">Repeat</keyword>
<dbReference type="Proteomes" id="UP000324632">
    <property type="component" value="Chromosome 8"/>
</dbReference>
<feature type="domain" description="Death" evidence="8">
    <location>
        <begin position="254"/>
        <end position="320"/>
    </location>
</feature>
<evidence type="ECO:0000256" key="1">
    <source>
        <dbReference type="ARBA" id="ARBA00004251"/>
    </source>
</evidence>
<accession>A0A5A9PA34</accession>
<dbReference type="InterPro" id="IPR000906">
    <property type="entry name" value="ZU5_dom"/>
</dbReference>